<dbReference type="AlphaFoldDB" id="A0AAF0BM91"/>
<dbReference type="EMBL" id="CP116805">
    <property type="protein sequence ID" value="WCL55217.1"/>
    <property type="molecule type" value="Genomic_DNA"/>
</dbReference>
<dbReference type="InterPro" id="IPR018750">
    <property type="entry name" value="DUF2306_membrane"/>
</dbReference>
<gene>
    <name evidence="2" type="ORF">PH603_05530</name>
</gene>
<proteinExistence type="predicted"/>
<feature type="transmembrane region" description="Helical" evidence="1">
    <location>
        <begin position="176"/>
        <end position="197"/>
    </location>
</feature>
<feature type="transmembrane region" description="Helical" evidence="1">
    <location>
        <begin position="141"/>
        <end position="164"/>
    </location>
</feature>
<feature type="transmembrane region" description="Helical" evidence="1">
    <location>
        <begin position="44"/>
        <end position="68"/>
    </location>
</feature>
<feature type="transmembrane region" description="Helical" evidence="1">
    <location>
        <begin position="80"/>
        <end position="99"/>
    </location>
</feature>
<keyword evidence="1" id="KW-0472">Membrane</keyword>
<feature type="transmembrane region" description="Helical" evidence="1">
    <location>
        <begin position="105"/>
        <end position="129"/>
    </location>
</feature>
<organism evidence="2 3">
    <name type="scientific">Gimibacter soli</name>
    <dbReference type="NCBI Taxonomy" id="3024400"/>
    <lineage>
        <taxon>Bacteria</taxon>
        <taxon>Pseudomonadati</taxon>
        <taxon>Pseudomonadota</taxon>
        <taxon>Alphaproteobacteria</taxon>
        <taxon>Kordiimonadales</taxon>
        <taxon>Temperatibacteraceae</taxon>
        <taxon>Gimibacter</taxon>
    </lineage>
</organism>
<sequence length="204" mass="22461">MTRRLYILMLLAAATTAVLSWRFFLGTWPDDCEPAGFHLHHNTLGAFFHFVFSPLALLVGGFQFSARLRTRWPILHRGTGWLYVISCLLGAAGSIALALNSPSSGIASVGFLLLAAGWIITPVMAVIAISRRDQLQHRIWMIRSFALTLAAVTLRLYLVIFMVATGGAEGAAFDTAYTAIAWLCWIPNLIVAEYRLVRPLKAGK</sequence>
<reference evidence="2" key="1">
    <citation type="submission" date="2023-01" db="EMBL/GenBank/DDBJ databases">
        <title>The genome sequence of Kordiimonadaceae bacterium 6D33.</title>
        <authorList>
            <person name="Liu Y."/>
        </authorList>
    </citation>
    <scope>NUCLEOTIDE SEQUENCE</scope>
    <source>
        <strain evidence="2">6D33</strain>
    </source>
</reference>
<keyword evidence="1" id="KW-1133">Transmembrane helix</keyword>
<dbReference type="Proteomes" id="UP001217500">
    <property type="component" value="Chromosome"/>
</dbReference>
<name>A0AAF0BM91_9PROT</name>
<accession>A0AAF0BM91</accession>
<dbReference type="RefSeq" id="WP_289504996.1">
    <property type="nucleotide sequence ID" value="NZ_CP116805.1"/>
</dbReference>
<keyword evidence="1" id="KW-0812">Transmembrane</keyword>
<evidence type="ECO:0000313" key="3">
    <source>
        <dbReference type="Proteomes" id="UP001217500"/>
    </source>
</evidence>
<evidence type="ECO:0000256" key="1">
    <source>
        <dbReference type="SAM" id="Phobius"/>
    </source>
</evidence>
<keyword evidence="3" id="KW-1185">Reference proteome</keyword>
<dbReference type="Pfam" id="PF10067">
    <property type="entry name" value="DUF2306"/>
    <property type="match status" value="1"/>
</dbReference>
<evidence type="ECO:0000313" key="2">
    <source>
        <dbReference type="EMBL" id="WCL55217.1"/>
    </source>
</evidence>
<protein>
    <submittedName>
        <fullName evidence="2">DUF2306 domain-containing protein</fullName>
    </submittedName>
</protein>
<dbReference type="KEGG" id="gso:PH603_05530"/>